<feature type="compositionally biased region" description="Basic and acidic residues" evidence="1">
    <location>
        <begin position="14"/>
        <end position="26"/>
    </location>
</feature>
<dbReference type="OrthoDB" id="29853at2759"/>
<feature type="compositionally biased region" description="Polar residues" evidence="1">
    <location>
        <begin position="50"/>
        <end position="64"/>
    </location>
</feature>
<dbReference type="STRING" id="6290.A0A0N4WUH3"/>
<protein>
    <submittedName>
        <fullName evidence="4">IST1 homolog</fullName>
    </submittedName>
</protein>
<evidence type="ECO:0000313" key="4">
    <source>
        <dbReference type="WBParaSite" id="HPLM_0001530001-mRNA-1"/>
    </source>
</evidence>
<feature type="region of interest" description="Disordered" evidence="1">
    <location>
        <begin position="1"/>
        <end position="100"/>
    </location>
</feature>
<dbReference type="EMBL" id="UZAF01018917">
    <property type="protein sequence ID" value="VDO56066.1"/>
    <property type="molecule type" value="Genomic_DNA"/>
</dbReference>
<reference evidence="2 3" key="2">
    <citation type="submission" date="2018-11" db="EMBL/GenBank/DDBJ databases">
        <authorList>
            <consortium name="Pathogen Informatics"/>
        </authorList>
    </citation>
    <scope>NUCLEOTIDE SEQUENCE [LARGE SCALE GENOMIC DNA]</scope>
    <source>
        <strain evidence="2 3">MHpl1</strain>
    </source>
</reference>
<accession>A0A0N4WUH3</accession>
<name>A0A0N4WUH3_HAEPC</name>
<dbReference type="WBParaSite" id="HPLM_0001530001-mRNA-1">
    <property type="protein sequence ID" value="HPLM_0001530001-mRNA-1"/>
    <property type="gene ID" value="HPLM_0001530001"/>
</dbReference>
<dbReference type="AlphaFoldDB" id="A0A0N4WUH3"/>
<keyword evidence="3" id="KW-1185">Reference proteome</keyword>
<reference evidence="4" key="1">
    <citation type="submission" date="2017-02" db="UniProtKB">
        <authorList>
            <consortium name="WormBaseParasite"/>
        </authorList>
    </citation>
    <scope>IDENTIFICATION</scope>
</reference>
<gene>
    <name evidence="2" type="ORF">HPLM_LOCUS15292</name>
</gene>
<evidence type="ECO:0000313" key="2">
    <source>
        <dbReference type="EMBL" id="VDO56066.1"/>
    </source>
</evidence>
<evidence type="ECO:0000256" key="1">
    <source>
        <dbReference type="SAM" id="MobiDB-lite"/>
    </source>
</evidence>
<organism evidence="4">
    <name type="scientific">Haemonchus placei</name>
    <name type="common">Barber's pole worm</name>
    <dbReference type="NCBI Taxonomy" id="6290"/>
    <lineage>
        <taxon>Eukaryota</taxon>
        <taxon>Metazoa</taxon>
        <taxon>Ecdysozoa</taxon>
        <taxon>Nematoda</taxon>
        <taxon>Chromadorea</taxon>
        <taxon>Rhabditida</taxon>
        <taxon>Rhabditina</taxon>
        <taxon>Rhabditomorpha</taxon>
        <taxon>Strongyloidea</taxon>
        <taxon>Trichostrongylidae</taxon>
        <taxon>Haemonchus</taxon>
    </lineage>
</organism>
<sequence length="113" mass="12104">MLLMSRRKTINLLDSKKKPKPCESCRRSNSAKPKKNSLVIDKKPAVPPHGTNNVPSAPPQTLKNPTDESELMFPEPPSTFAGGSGNSGGGGGGTGGDLDFDELARRFDQLKKK</sequence>
<dbReference type="OMA" id="PKPCESC"/>
<dbReference type="Proteomes" id="UP000268014">
    <property type="component" value="Unassembled WGS sequence"/>
</dbReference>
<evidence type="ECO:0000313" key="3">
    <source>
        <dbReference type="Proteomes" id="UP000268014"/>
    </source>
</evidence>
<proteinExistence type="predicted"/>
<feature type="compositionally biased region" description="Gly residues" evidence="1">
    <location>
        <begin position="82"/>
        <end position="96"/>
    </location>
</feature>